<proteinExistence type="predicted"/>
<dbReference type="OrthoDB" id="4499133at2759"/>
<organism evidence="2 3">
    <name type="scientific">Aspergillus japonicus CBS 114.51</name>
    <dbReference type="NCBI Taxonomy" id="1448312"/>
    <lineage>
        <taxon>Eukaryota</taxon>
        <taxon>Fungi</taxon>
        <taxon>Dikarya</taxon>
        <taxon>Ascomycota</taxon>
        <taxon>Pezizomycotina</taxon>
        <taxon>Eurotiomycetes</taxon>
        <taxon>Eurotiomycetidae</taxon>
        <taxon>Eurotiales</taxon>
        <taxon>Aspergillaceae</taxon>
        <taxon>Aspergillus</taxon>
        <taxon>Aspergillus subgen. Circumdati</taxon>
    </lineage>
</organism>
<name>A0A8T8WLQ1_ASPJA</name>
<keyword evidence="3" id="KW-1185">Reference proteome</keyword>
<dbReference type="RefSeq" id="XP_025522354.1">
    <property type="nucleotide sequence ID" value="XM_025673011.1"/>
</dbReference>
<dbReference type="GeneID" id="37176703"/>
<accession>A0A8T8WLQ1</accession>
<evidence type="ECO:0000313" key="3">
    <source>
        <dbReference type="Proteomes" id="UP000249497"/>
    </source>
</evidence>
<reference evidence="2 3" key="1">
    <citation type="submission" date="2018-02" db="EMBL/GenBank/DDBJ databases">
        <title>The genomes of Aspergillus section Nigri reveals drivers in fungal speciation.</title>
        <authorList>
            <consortium name="DOE Joint Genome Institute"/>
            <person name="Vesth T.C."/>
            <person name="Nybo J."/>
            <person name="Theobald S."/>
            <person name="Brandl J."/>
            <person name="Frisvad J.C."/>
            <person name="Nielsen K.F."/>
            <person name="Lyhne E.K."/>
            <person name="Kogle M.E."/>
            <person name="Kuo A."/>
            <person name="Riley R."/>
            <person name="Clum A."/>
            <person name="Nolan M."/>
            <person name="Lipzen A."/>
            <person name="Salamov A."/>
            <person name="Henrissat B."/>
            <person name="Wiebenga A."/>
            <person name="De vries R.P."/>
            <person name="Grigoriev I.V."/>
            <person name="Mortensen U.H."/>
            <person name="Andersen M.R."/>
            <person name="Baker S.E."/>
        </authorList>
    </citation>
    <scope>NUCLEOTIDE SEQUENCE [LARGE SCALE GENOMIC DNA]</scope>
    <source>
        <strain evidence="2 3">CBS 114.51</strain>
    </source>
</reference>
<gene>
    <name evidence="2" type="ORF">BO86DRAFT_393407</name>
</gene>
<feature type="compositionally biased region" description="Basic and acidic residues" evidence="1">
    <location>
        <begin position="94"/>
        <end position="107"/>
    </location>
</feature>
<evidence type="ECO:0000313" key="2">
    <source>
        <dbReference type="EMBL" id="RAH76460.1"/>
    </source>
</evidence>
<sequence length="187" mass="21227">MSSSAEFFRIPAAVIRRTAPRLSSTLGPLANRPAIPGKLAAISRGKLQRETESQTPDLRRCLGHHHIFRRCVAAEEEDNARYRRETYDEDDDGEYYHRHSTSRRDSDSTPIRTQITKAVKAMVRRRDADNHNSLPDNGLVRMSSSNRASEKPRPSIKHSRHHISMFGLRRLIASQSTTFQPQAQAVA</sequence>
<evidence type="ECO:0000256" key="1">
    <source>
        <dbReference type="SAM" id="MobiDB-lite"/>
    </source>
</evidence>
<feature type="region of interest" description="Disordered" evidence="1">
    <location>
        <begin position="90"/>
        <end position="161"/>
    </location>
</feature>
<dbReference type="Proteomes" id="UP000249497">
    <property type="component" value="Unassembled WGS sequence"/>
</dbReference>
<dbReference type="AlphaFoldDB" id="A0A8T8WLQ1"/>
<dbReference type="EMBL" id="KZ824868">
    <property type="protein sequence ID" value="RAH76460.1"/>
    <property type="molecule type" value="Genomic_DNA"/>
</dbReference>
<protein>
    <submittedName>
        <fullName evidence="2">Uncharacterized protein</fullName>
    </submittedName>
</protein>